<feature type="region of interest" description="Disordered" evidence="11">
    <location>
        <begin position="1"/>
        <end position="22"/>
    </location>
</feature>
<evidence type="ECO:0000256" key="2">
    <source>
        <dbReference type="ARBA" id="ARBA00006375"/>
    </source>
</evidence>
<evidence type="ECO:0000256" key="11">
    <source>
        <dbReference type="SAM" id="MobiDB-lite"/>
    </source>
</evidence>
<keyword evidence="13" id="KW-1185">Reference proteome</keyword>
<evidence type="ECO:0000313" key="13">
    <source>
        <dbReference type="Proteomes" id="UP000070544"/>
    </source>
</evidence>
<feature type="repeat" description="Solcar" evidence="9">
    <location>
        <begin position="345"/>
        <end position="436"/>
    </location>
</feature>
<dbReference type="InterPro" id="IPR050567">
    <property type="entry name" value="Mitochondrial_Carrier"/>
</dbReference>
<evidence type="ECO:0000313" key="12">
    <source>
        <dbReference type="EMBL" id="KXS17500.1"/>
    </source>
</evidence>
<organism evidence="12 13">
    <name type="scientific">Gonapodya prolifera (strain JEL478)</name>
    <name type="common">Monoblepharis prolifera</name>
    <dbReference type="NCBI Taxonomy" id="1344416"/>
    <lineage>
        <taxon>Eukaryota</taxon>
        <taxon>Fungi</taxon>
        <taxon>Fungi incertae sedis</taxon>
        <taxon>Chytridiomycota</taxon>
        <taxon>Chytridiomycota incertae sedis</taxon>
        <taxon>Monoblepharidomycetes</taxon>
        <taxon>Monoblepharidales</taxon>
        <taxon>Gonapodyaceae</taxon>
        <taxon>Gonapodya</taxon>
    </lineage>
</organism>
<comment type="similarity">
    <text evidence="2 10">Belongs to the mitochondrial carrier (TC 2.A.29) family.</text>
</comment>
<keyword evidence="5" id="KW-0677">Repeat</keyword>
<dbReference type="InterPro" id="IPR023395">
    <property type="entry name" value="MCP_dom_sf"/>
</dbReference>
<dbReference type="OMA" id="AFVMNSA"/>
<keyword evidence="7" id="KW-0496">Mitochondrion</keyword>
<proteinExistence type="inferred from homology"/>
<comment type="subcellular location">
    <subcellularLocation>
        <location evidence="1">Mitochondrion membrane</location>
        <topology evidence="1">Multi-pass membrane protein</topology>
    </subcellularLocation>
</comment>
<feature type="repeat" description="Solcar" evidence="9">
    <location>
        <begin position="29"/>
        <end position="175"/>
    </location>
</feature>
<protein>
    <submittedName>
        <fullName evidence="12">Mitochondrial carrier</fullName>
    </submittedName>
</protein>
<dbReference type="Gene3D" id="1.50.40.10">
    <property type="entry name" value="Mitochondrial carrier domain"/>
    <property type="match status" value="2"/>
</dbReference>
<feature type="compositionally biased region" description="Polar residues" evidence="11">
    <location>
        <begin position="190"/>
        <end position="208"/>
    </location>
</feature>
<gene>
    <name evidence="12" type="ORF">M427DRAFT_54444</name>
</gene>
<dbReference type="Proteomes" id="UP000070544">
    <property type="component" value="Unassembled WGS sequence"/>
</dbReference>
<keyword evidence="8 9" id="KW-0472">Membrane</keyword>
<feature type="repeat" description="Solcar" evidence="9">
    <location>
        <begin position="219"/>
        <end position="321"/>
    </location>
</feature>
<evidence type="ECO:0000256" key="4">
    <source>
        <dbReference type="ARBA" id="ARBA00022692"/>
    </source>
</evidence>
<evidence type="ECO:0000256" key="8">
    <source>
        <dbReference type="ARBA" id="ARBA00023136"/>
    </source>
</evidence>
<dbReference type="InterPro" id="IPR018108">
    <property type="entry name" value="MCP_transmembrane"/>
</dbReference>
<dbReference type="AlphaFoldDB" id="A0A139AL81"/>
<dbReference type="EMBL" id="KQ965746">
    <property type="protein sequence ID" value="KXS17500.1"/>
    <property type="molecule type" value="Genomic_DNA"/>
</dbReference>
<evidence type="ECO:0000256" key="1">
    <source>
        <dbReference type="ARBA" id="ARBA00004225"/>
    </source>
</evidence>
<evidence type="ECO:0000256" key="10">
    <source>
        <dbReference type="RuleBase" id="RU000488"/>
    </source>
</evidence>
<dbReference type="PANTHER" id="PTHR45624:SF10">
    <property type="entry name" value="SLC (SOLUTE CARRIER) HOMOLOG"/>
    <property type="match status" value="1"/>
</dbReference>
<feature type="region of interest" description="Disordered" evidence="11">
    <location>
        <begin position="182"/>
        <end position="212"/>
    </location>
</feature>
<evidence type="ECO:0000256" key="6">
    <source>
        <dbReference type="ARBA" id="ARBA00022989"/>
    </source>
</evidence>
<evidence type="ECO:0000256" key="9">
    <source>
        <dbReference type="PROSITE-ProRule" id="PRU00282"/>
    </source>
</evidence>
<sequence>MSRSDISADLADGSGRPGAPKAPSVFRSYPQLVDFVAGTCGGCAGVIIGHPLDTIKVRLQTGWMDKQLQQNPKISSVMGSKSTKNISASERRQFQPISPARTLSDSPKRAMLVLQTASAGSGARAPPSYSILAVATSMTKEEGIKSLYKGMLSPLIGVAVVNAFLFGVYGWCVDVLVDSGIGSRRPPNPSTARISSSPTYNDTSLSQSPPAAGPLTPLPTYLQVFLAGSFSGGVNAGVTVPMELIKCRLQANSSSDLSKGPGWPAPREAPPRRLDTTTGIVSDILRRSGVRGLYRGGFATILRDAPGYGAYFVAYDMLLDVLSGKWRGWLGNGSSSLEDVQSEETPTWQIVLAGGFAGVVGWATTYPMDVVKTRIQSGLLPDGSASESRNGVMSVIRTIYQREGLRAFFAGLSPTLVRAVPVNAATFYGVFWCKRMLES</sequence>
<evidence type="ECO:0000256" key="3">
    <source>
        <dbReference type="ARBA" id="ARBA00022448"/>
    </source>
</evidence>
<feature type="region of interest" description="Disordered" evidence="11">
    <location>
        <begin position="253"/>
        <end position="274"/>
    </location>
</feature>
<reference evidence="12 13" key="1">
    <citation type="journal article" date="2015" name="Genome Biol. Evol.">
        <title>Phylogenomic analyses indicate that early fungi evolved digesting cell walls of algal ancestors of land plants.</title>
        <authorList>
            <person name="Chang Y."/>
            <person name="Wang S."/>
            <person name="Sekimoto S."/>
            <person name="Aerts A.L."/>
            <person name="Choi C."/>
            <person name="Clum A."/>
            <person name="LaButti K.M."/>
            <person name="Lindquist E.A."/>
            <person name="Yee Ngan C."/>
            <person name="Ohm R.A."/>
            <person name="Salamov A.A."/>
            <person name="Grigoriev I.V."/>
            <person name="Spatafora J.W."/>
            <person name="Berbee M.L."/>
        </authorList>
    </citation>
    <scope>NUCLEOTIDE SEQUENCE [LARGE SCALE GENOMIC DNA]</scope>
    <source>
        <strain evidence="12 13">JEL478</strain>
    </source>
</reference>
<dbReference type="GO" id="GO:0031966">
    <property type="term" value="C:mitochondrial membrane"/>
    <property type="evidence" value="ECO:0007669"/>
    <property type="project" value="UniProtKB-SubCell"/>
</dbReference>
<evidence type="ECO:0000256" key="7">
    <source>
        <dbReference type="ARBA" id="ARBA00023128"/>
    </source>
</evidence>
<dbReference type="SUPFAM" id="SSF103506">
    <property type="entry name" value="Mitochondrial carrier"/>
    <property type="match status" value="1"/>
</dbReference>
<dbReference type="PANTHER" id="PTHR45624">
    <property type="entry name" value="MITOCHONDRIAL BASIC AMINO ACIDS TRANSPORTER-RELATED"/>
    <property type="match status" value="1"/>
</dbReference>
<accession>A0A139AL81</accession>
<keyword evidence="3 10" id="KW-0813">Transport</keyword>
<dbReference type="OrthoDB" id="14252at2759"/>
<evidence type="ECO:0000256" key="5">
    <source>
        <dbReference type="ARBA" id="ARBA00022737"/>
    </source>
</evidence>
<keyword evidence="6" id="KW-1133">Transmembrane helix</keyword>
<dbReference type="GO" id="GO:0022857">
    <property type="term" value="F:transmembrane transporter activity"/>
    <property type="evidence" value="ECO:0007669"/>
    <property type="project" value="TreeGrafter"/>
</dbReference>
<name>A0A139AL81_GONPJ</name>
<keyword evidence="4 9" id="KW-0812">Transmembrane</keyword>
<dbReference type="Pfam" id="PF00153">
    <property type="entry name" value="Mito_carr"/>
    <property type="match status" value="4"/>
</dbReference>
<dbReference type="PROSITE" id="PS50920">
    <property type="entry name" value="SOLCAR"/>
    <property type="match status" value="3"/>
</dbReference>